<feature type="compositionally biased region" description="Polar residues" evidence="1">
    <location>
        <begin position="268"/>
        <end position="280"/>
    </location>
</feature>
<feature type="compositionally biased region" description="Polar residues" evidence="1">
    <location>
        <begin position="8"/>
        <end position="25"/>
    </location>
</feature>
<keyword evidence="3" id="KW-1185">Reference proteome</keyword>
<feature type="compositionally biased region" description="Low complexity" evidence="1">
    <location>
        <begin position="283"/>
        <end position="299"/>
    </location>
</feature>
<protein>
    <submittedName>
        <fullName evidence="2">Uncharacterized protein</fullName>
    </submittedName>
</protein>
<accession>A0A067SMC1</accession>
<evidence type="ECO:0000313" key="2">
    <source>
        <dbReference type="EMBL" id="KDR72075.1"/>
    </source>
</evidence>
<name>A0A067SMC1_GALM3</name>
<evidence type="ECO:0000313" key="3">
    <source>
        <dbReference type="Proteomes" id="UP000027222"/>
    </source>
</evidence>
<gene>
    <name evidence="2" type="ORF">GALMADRAFT_213523</name>
</gene>
<feature type="region of interest" description="Disordered" evidence="1">
    <location>
        <begin position="268"/>
        <end position="380"/>
    </location>
</feature>
<evidence type="ECO:0000256" key="1">
    <source>
        <dbReference type="SAM" id="MobiDB-lite"/>
    </source>
</evidence>
<dbReference type="Proteomes" id="UP000027222">
    <property type="component" value="Unassembled WGS sequence"/>
</dbReference>
<organism evidence="2 3">
    <name type="scientific">Galerina marginata (strain CBS 339.88)</name>
    <dbReference type="NCBI Taxonomy" id="685588"/>
    <lineage>
        <taxon>Eukaryota</taxon>
        <taxon>Fungi</taxon>
        <taxon>Dikarya</taxon>
        <taxon>Basidiomycota</taxon>
        <taxon>Agaricomycotina</taxon>
        <taxon>Agaricomycetes</taxon>
        <taxon>Agaricomycetidae</taxon>
        <taxon>Agaricales</taxon>
        <taxon>Agaricineae</taxon>
        <taxon>Strophariaceae</taxon>
        <taxon>Galerina</taxon>
    </lineage>
</organism>
<feature type="compositionally biased region" description="Polar residues" evidence="1">
    <location>
        <begin position="364"/>
        <end position="380"/>
    </location>
</feature>
<dbReference type="HOGENOM" id="CLU_580088_0_0_1"/>
<sequence>MQDRNRFPQKSSLPVSLRATPSSAQDGRDPVVDGADAAGSDHAHGDGNADVGANTGANDFLDLDGSLSDPNISYVVAPHPDNLVEHEKLPHQTKWHVVTIGYPCGIHQIWGNASAAAAYRGGTVQSFPQFSNARNYYRACYKQGNCRVSDPNDSRRCNSKKNKAYGSSGHPIRIASSPIYVSSTPVSPADGSGTSGLYLPVTPTRHRNAAAPLATSSQFPINLRLITSHTTVSDMPRFSDPRAIVTATTGTAATTHDHSPINLITRTTALGPSSMPSFSDSRAAAPATTGPVPGAHTGTLVQNLPYPHPSTPVTASTHAPATRTVQKKSKKRYVTVSDSSSDQLSWTRKKNSSSAATRVKKPKNTAQIHSAPSVSSAMQAAQGAQPSTQLAVIASSAQLTQAVQVAQLPAPPVAVAQVAQPVQSNAAAGPSNATRGSARFPYVIDVSDFEDEPAPFIPTKRRGGKKRLAPKTCVDSDGYEYTEFDGEGWEEVYKILDSAKAPKDASRSM</sequence>
<feature type="region of interest" description="Disordered" evidence="1">
    <location>
        <begin position="1"/>
        <end position="51"/>
    </location>
</feature>
<reference evidence="3" key="1">
    <citation type="journal article" date="2014" name="Proc. Natl. Acad. Sci. U.S.A.">
        <title>Extensive sampling of basidiomycete genomes demonstrates inadequacy of the white-rot/brown-rot paradigm for wood decay fungi.</title>
        <authorList>
            <person name="Riley R."/>
            <person name="Salamov A.A."/>
            <person name="Brown D.W."/>
            <person name="Nagy L.G."/>
            <person name="Floudas D."/>
            <person name="Held B.W."/>
            <person name="Levasseur A."/>
            <person name="Lombard V."/>
            <person name="Morin E."/>
            <person name="Otillar R."/>
            <person name="Lindquist E.A."/>
            <person name="Sun H."/>
            <person name="LaButti K.M."/>
            <person name="Schmutz J."/>
            <person name="Jabbour D."/>
            <person name="Luo H."/>
            <person name="Baker S.E."/>
            <person name="Pisabarro A.G."/>
            <person name="Walton J.D."/>
            <person name="Blanchette R.A."/>
            <person name="Henrissat B."/>
            <person name="Martin F."/>
            <person name="Cullen D."/>
            <person name="Hibbett D.S."/>
            <person name="Grigoriev I.V."/>
        </authorList>
    </citation>
    <scope>NUCLEOTIDE SEQUENCE [LARGE SCALE GENOMIC DNA]</scope>
    <source>
        <strain evidence="3">CBS 339.88</strain>
    </source>
</reference>
<dbReference type="EMBL" id="KL142390">
    <property type="protein sequence ID" value="KDR72075.1"/>
    <property type="molecule type" value="Genomic_DNA"/>
</dbReference>
<feature type="compositionally biased region" description="Polar residues" evidence="1">
    <location>
        <begin position="336"/>
        <end position="356"/>
    </location>
</feature>
<proteinExistence type="predicted"/>
<dbReference type="AlphaFoldDB" id="A0A067SMC1"/>